<dbReference type="OrthoDB" id="1673951at2759"/>
<dbReference type="InterPro" id="IPR036397">
    <property type="entry name" value="RNaseH_sf"/>
</dbReference>
<accession>A0A6A3CL05</accession>
<dbReference type="PANTHER" id="PTHR47723:SF19">
    <property type="entry name" value="POLYNUCLEOTIDYL TRANSFERASE, RIBONUCLEASE H-LIKE SUPERFAMILY PROTEIN"/>
    <property type="match status" value="1"/>
</dbReference>
<dbReference type="Proteomes" id="UP000436088">
    <property type="component" value="Unassembled WGS sequence"/>
</dbReference>
<reference evidence="2" key="1">
    <citation type="submission" date="2019-09" db="EMBL/GenBank/DDBJ databases">
        <title>Draft genome information of white flower Hibiscus syriacus.</title>
        <authorList>
            <person name="Kim Y.-M."/>
        </authorList>
    </citation>
    <scope>NUCLEOTIDE SEQUENCE [LARGE SCALE GENOMIC DNA]</scope>
    <source>
        <strain evidence="2">YM2019G1</strain>
    </source>
</reference>
<dbReference type="GO" id="GO:0004523">
    <property type="term" value="F:RNA-DNA hybrid ribonuclease activity"/>
    <property type="evidence" value="ECO:0007669"/>
    <property type="project" value="InterPro"/>
</dbReference>
<dbReference type="Gene3D" id="3.30.420.10">
    <property type="entry name" value="Ribonuclease H-like superfamily/Ribonuclease H"/>
    <property type="match status" value="1"/>
</dbReference>
<dbReference type="AlphaFoldDB" id="A0A6A3CL05"/>
<organism evidence="2 3">
    <name type="scientific">Hibiscus syriacus</name>
    <name type="common">Rose of Sharon</name>
    <dbReference type="NCBI Taxonomy" id="106335"/>
    <lineage>
        <taxon>Eukaryota</taxon>
        <taxon>Viridiplantae</taxon>
        <taxon>Streptophyta</taxon>
        <taxon>Embryophyta</taxon>
        <taxon>Tracheophyta</taxon>
        <taxon>Spermatophyta</taxon>
        <taxon>Magnoliopsida</taxon>
        <taxon>eudicotyledons</taxon>
        <taxon>Gunneridae</taxon>
        <taxon>Pentapetalae</taxon>
        <taxon>rosids</taxon>
        <taxon>malvids</taxon>
        <taxon>Malvales</taxon>
        <taxon>Malvaceae</taxon>
        <taxon>Malvoideae</taxon>
        <taxon>Hibiscus</taxon>
    </lineage>
</organism>
<dbReference type="GO" id="GO:0003676">
    <property type="term" value="F:nucleic acid binding"/>
    <property type="evidence" value="ECO:0007669"/>
    <property type="project" value="InterPro"/>
</dbReference>
<dbReference type="InterPro" id="IPR044730">
    <property type="entry name" value="RNase_H-like_dom_plant"/>
</dbReference>
<dbReference type="PANTHER" id="PTHR47723">
    <property type="entry name" value="OS05G0353850 PROTEIN"/>
    <property type="match status" value="1"/>
</dbReference>
<dbReference type="Pfam" id="PF13456">
    <property type="entry name" value="RVT_3"/>
    <property type="match status" value="1"/>
</dbReference>
<sequence>MVCLNTDGALSNVIGRGSIDGLFRDHTGDCLFAYCKDIDTSTVLEVELWRILEGLQLARQNGFERIVIQTDSNNAFQLVTPPSPTSPLALVCTIADLYNRAWYVASQKIYREANVASDFIAKMTAPLDGSWKALDYFSSPLQCHLHRDILCSSETLMYRLRPPFH</sequence>
<proteinExistence type="predicted"/>
<dbReference type="SUPFAM" id="SSF53098">
    <property type="entry name" value="Ribonuclease H-like"/>
    <property type="match status" value="1"/>
</dbReference>
<evidence type="ECO:0000313" key="2">
    <source>
        <dbReference type="EMBL" id="KAE8728262.1"/>
    </source>
</evidence>
<keyword evidence="3" id="KW-1185">Reference proteome</keyword>
<dbReference type="InterPro" id="IPR012337">
    <property type="entry name" value="RNaseH-like_sf"/>
</dbReference>
<dbReference type="InterPro" id="IPR002156">
    <property type="entry name" value="RNaseH_domain"/>
</dbReference>
<evidence type="ECO:0000313" key="3">
    <source>
        <dbReference type="Proteomes" id="UP000436088"/>
    </source>
</evidence>
<gene>
    <name evidence="2" type="ORF">F3Y22_tig00004630pilonHSYRG00043</name>
</gene>
<feature type="domain" description="RNase H type-1" evidence="1">
    <location>
        <begin position="5"/>
        <end position="123"/>
    </location>
</feature>
<evidence type="ECO:0000259" key="1">
    <source>
        <dbReference type="Pfam" id="PF13456"/>
    </source>
</evidence>
<name>A0A6A3CL05_HIBSY</name>
<dbReference type="InterPro" id="IPR053151">
    <property type="entry name" value="RNase_H-like"/>
</dbReference>
<dbReference type="EMBL" id="VEPZ02000270">
    <property type="protein sequence ID" value="KAE8728262.1"/>
    <property type="molecule type" value="Genomic_DNA"/>
</dbReference>
<protein>
    <recommendedName>
        <fullName evidence="1">RNase H type-1 domain-containing protein</fullName>
    </recommendedName>
</protein>
<comment type="caution">
    <text evidence="2">The sequence shown here is derived from an EMBL/GenBank/DDBJ whole genome shotgun (WGS) entry which is preliminary data.</text>
</comment>
<dbReference type="CDD" id="cd06222">
    <property type="entry name" value="RNase_H_like"/>
    <property type="match status" value="1"/>
</dbReference>